<keyword evidence="4" id="KW-0804">Transcription</keyword>
<dbReference type="InterPro" id="IPR039420">
    <property type="entry name" value="WalR-like"/>
</dbReference>
<dbReference type="CDD" id="cd17535">
    <property type="entry name" value="REC_NarL-like"/>
    <property type="match status" value="1"/>
</dbReference>
<comment type="caution">
    <text evidence="8">The sequence shown here is derived from an EMBL/GenBank/DDBJ whole genome shotgun (WGS) entry which is preliminary data.</text>
</comment>
<evidence type="ECO:0000256" key="4">
    <source>
        <dbReference type="ARBA" id="ARBA00023163"/>
    </source>
</evidence>
<dbReference type="Pfam" id="PF00196">
    <property type="entry name" value="GerE"/>
    <property type="match status" value="1"/>
</dbReference>
<dbReference type="Gene3D" id="3.40.50.2300">
    <property type="match status" value="1"/>
</dbReference>
<dbReference type="SUPFAM" id="SSF46894">
    <property type="entry name" value="C-terminal effector domain of the bipartite response regulators"/>
    <property type="match status" value="1"/>
</dbReference>
<keyword evidence="2" id="KW-0805">Transcription regulation</keyword>
<dbReference type="GO" id="GO:0003677">
    <property type="term" value="F:DNA binding"/>
    <property type="evidence" value="ECO:0007669"/>
    <property type="project" value="UniProtKB-KW"/>
</dbReference>
<evidence type="ECO:0000313" key="9">
    <source>
        <dbReference type="Proteomes" id="UP000756427"/>
    </source>
</evidence>
<dbReference type="RefSeq" id="WP_303976488.1">
    <property type="nucleotide sequence ID" value="NZ_JABZXR010000068.1"/>
</dbReference>
<proteinExistence type="predicted"/>
<dbReference type="GO" id="GO:0006355">
    <property type="term" value="P:regulation of DNA-templated transcription"/>
    <property type="evidence" value="ECO:0007669"/>
    <property type="project" value="InterPro"/>
</dbReference>
<dbReference type="AlphaFoldDB" id="A0A930L8S6"/>
<dbReference type="SMART" id="SM00421">
    <property type="entry name" value="HTH_LUXR"/>
    <property type="match status" value="1"/>
</dbReference>
<dbReference type="InterPro" id="IPR016032">
    <property type="entry name" value="Sig_transdc_resp-reg_C-effctor"/>
</dbReference>
<sequence length="299" mass="32357">MYSSAPQTSAPQTTQPIRVMLVDDQRLVRGGLSMLVNSQPDLQIVMEADDGLAAIDVFDRMVSEGQAPQVILMDVRMPHCDGLEAARRILERDGEREVSEDERVRIIMLTTFDIDEYVYSAVRAGASGFLLKDTPPEQLLEAIRTVHRGDAVIAPSATRRLLEQMIPVLDSPAPVVSTAPADSATGTVAESVPAIPSAAGSELPKATFIPAEPASSANSSYQSEPVQDYPHRELIEQLSPREFEVLGLIARGLSNAEITRELVLSEATVKTHVSHVLAKLGARDRVQAVIMAYEAGIAH</sequence>
<dbReference type="Pfam" id="PF00072">
    <property type="entry name" value="Response_reg"/>
    <property type="match status" value="1"/>
</dbReference>
<dbReference type="PANTHER" id="PTHR43214">
    <property type="entry name" value="TWO-COMPONENT RESPONSE REGULATOR"/>
    <property type="match status" value="1"/>
</dbReference>
<dbReference type="Proteomes" id="UP000756427">
    <property type="component" value="Unassembled WGS sequence"/>
</dbReference>
<evidence type="ECO:0000256" key="5">
    <source>
        <dbReference type="PROSITE-ProRule" id="PRU00169"/>
    </source>
</evidence>
<feature type="modified residue" description="4-aspartylphosphate" evidence="5">
    <location>
        <position position="74"/>
    </location>
</feature>
<dbReference type="PROSITE" id="PS50110">
    <property type="entry name" value="RESPONSE_REGULATORY"/>
    <property type="match status" value="1"/>
</dbReference>
<protein>
    <submittedName>
        <fullName evidence="8">Response regulator transcription factor</fullName>
    </submittedName>
</protein>
<dbReference type="InterPro" id="IPR011006">
    <property type="entry name" value="CheY-like_superfamily"/>
</dbReference>
<dbReference type="InterPro" id="IPR058245">
    <property type="entry name" value="NreC/VraR/RcsB-like_REC"/>
</dbReference>
<dbReference type="SMART" id="SM00448">
    <property type="entry name" value="REC"/>
    <property type="match status" value="1"/>
</dbReference>
<name>A0A930L8S6_9MICC</name>
<dbReference type="InterPro" id="IPR036388">
    <property type="entry name" value="WH-like_DNA-bd_sf"/>
</dbReference>
<dbReference type="PRINTS" id="PR00038">
    <property type="entry name" value="HTHLUXR"/>
</dbReference>
<evidence type="ECO:0000256" key="3">
    <source>
        <dbReference type="ARBA" id="ARBA00023125"/>
    </source>
</evidence>
<evidence type="ECO:0000256" key="2">
    <source>
        <dbReference type="ARBA" id="ARBA00023015"/>
    </source>
</evidence>
<evidence type="ECO:0000256" key="1">
    <source>
        <dbReference type="ARBA" id="ARBA00022553"/>
    </source>
</evidence>
<feature type="domain" description="Response regulatory" evidence="7">
    <location>
        <begin position="18"/>
        <end position="147"/>
    </location>
</feature>
<dbReference type="EMBL" id="JABZXR010000068">
    <property type="protein sequence ID" value="MBF1664666.1"/>
    <property type="molecule type" value="Genomic_DNA"/>
</dbReference>
<dbReference type="CDD" id="cd06170">
    <property type="entry name" value="LuxR_C_like"/>
    <property type="match status" value="1"/>
</dbReference>
<dbReference type="SUPFAM" id="SSF52172">
    <property type="entry name" value="CheY-like"/>
    <property type="match status" value="1"/>
</dbReference>
<keyword evidence="1 5" id="KW-0597">Phosphoprotein</keyword>
<organism evidence="8 9">
    <name type="scientific">Rothia mucilaginosa</name>
    <dbReference type="NCBI Taxonomy" id="43675"/>
    <lineage>
        <taxon>Bacteria</taxon>
        <taxon>Bacillati</taxon>
        <taxon>Actinomycetota</taxon>
        <taxon>Actinomycetes</taxon>
        <taxon>Micrococcales</taxon>
        <taxon>Micrococcaceae</taxon>
        <taxon>Rothia</taxon>
    </lineage>
</organism>
<evidence type="ECO:0000313" key="8">
    <source>
        <dbReference type="EMBL" id="MBF1664666.1"/>
    </source>
</evidence>
<dbReference type="PANTHER" id="PTHR43214:SF24">
    <property type="entry name" value="TRANSCRIPTIONAL REGULATORY PROTEIN NARL-RELATED"/>
    <property type="match status" value="1"/>
</dbReference>
<gene>
    <name evidence="8" type="ORF">HXO64_09055</name>
</gene>
<evidence type="ECO:0000259" key="6">
    <source>
        <dbReference type="PROSITE" id="PS50043"/>
    </source>
</evidence>
<accession>A0A930L8S6</accession>
<reference evidence="8" key="1">
    <citation type="submission" date="2020-04" db="EMBL/GenBank/DDBJ databases">
        <title>Deep metagenomics examines the oral microbiome during advanced dental caries in children, revealing novel taxa and co-occurrences with host molecules.</title>
        <authorList>
            <person name="Baker J.L."/>
            <person name="Morton J.T."/>
            <person name="Dinis M."/>
            <person name="Alvarez R."/>
            <person name="Tran N.C."/>
            <person name="Knight R."/>
            <person name="Edlund A."/>
        </authorList>
    </citation>
    <scope>NUCLEOTIDE SEQUENCE</scope>
    <source>
        <strain evidence="8">JCVI_44_bin.2</strain>
    </source>
</reference>
<keyword evidence="3" id="KW-0238">DNA-binding</keyword>
<dbReference type="PROSITE" id="PS00622">
    <property type="entry name" value="HTH_LUXR_1"/>
    <property type="match status" value="1"/>
</dbReference>
<feature type="domain" description="HTH luxR-type" evidence="6">
    <location>
        <begin position="231"/>
        <end position="296"/>
    </location>
</feature>
<dbReference type="GO" id="GO:0000160">
    <property type="term" value="P:phosphorelay signal transduction system"/>
    <property type="evidence" value="ECO:0007669"/>
    <property type="project" value="InterPro"/>
</dbReference>
<dbReference type="PROSITE" id="PS50043">
    <property type="entry name" value="HTH_LUXR_2"/>
    <property type="match status" value="1"/>
</dbReference>
<dbReference type="Gene3D" id="1.10.10.10">
    <property type="entry name" value="Winged helix-like DNA-binding domain superfamily/Winged helix DNA-binding domain"/>
    <property type="match status" value="1"/>
</dbReference>
<evidence type="ECO:0000259" key="7">
    <source>
        <dbReference type="PROSITE" id="PS50110"/>
    </source>
</evidence>
<dbReference type="InterPro" id="IPR001789">
    <property type="entry name" value="Sig_transdc_resp-reg_receiver"/>
</dbReference>
<dbReference type="InterPro" id="IPR000792">
    <property type="entry name" value="Tscrpt_reg_LuxR_C"/>
</dbReference>